<feature type="transmembrane region" description="Helical" evidence="7">
    <location>
        <begin position="50"/>
        <end position="69"/>
    </location>
</feature>
<keyword evidence="11" id="KW-1185">Reference proteome</keyword>
<reference evidence="10 11" key="1">
    <citation type="submission" date="2020-08" db="EMBL/GenBank/DDBJ databases">
        <title>Genomic Encyclopedia of Type Strains, Phase IV (KMG-V): Genome sequencing to study the core and pangenomes of soil and plant-associated prokaryotes.</title>
        <authorList>
            <person name="Whitman W."/>
        </authorList>
    </citation>
    <scope>NUCLEOTIDE SEQUENCE [LARGE SCALE GENOMIC DNA]</scope>
    <source>
        <strain evidence="10 11">M8UP14</strain>
    </source>
</reference>
<dbReference type="InterPro" id="IPR005467">
    <property type="entry name" value="His_kinase_dom"/>
</dbReference>
<feature type="domain" description="HAMP" evidence="9">
    <location>
        <begin position="75"/>
        <end position="128"/>
    </location>
</feature>
<dbReference type="GO" id="GO:0004673">
    <property type="term" value="F:protein histidine kinase activity"/>
    <property type="evidence" value="ECO:0007669"/>
    <property type="project" value="UniProtKB-EC"/>
</dbReference>
<dbReference type="InterPro" id="IPR003594">
    <property type="entry name" value="HATPase_dom"/>
</dbReference>
<evidence type="ECO:0000256" key="7">
    <source>
        <dbReference type="SAM" id="Phobius"/>
    </source>
</evidence>
<feature type="domain" description="Histidine kinase" evidence="8">
    <location>
        <begin position="248"/>
        <end position="462"/>
    </location>
</feature>
<dbReference type="Gene3D" id="6.10.340.10">
    <property type="match status" value="1"/>
</dbReference>
<dbReference type="GO" id="GO:0030295">
    <property type="term" value="F:protein kinase activator activity"/>
    <property type="evidence" value="ECO:0007669"/>
    <property type="project" value="TreeGrafter"/>
</dbReference>
<dbReference type="InterPro" id="IPR036890">
    <property type="entry name" value="HATPase_C_sf"/>
</dbReference>
<comment type="subcellular location">
    <subcellularLocation>
        <location evidence="2">Membrane</location>
    </subcellularLocation>
</comment>
<dbReference type="SUPFAM" id="SSF55874">
    <property type="entry name" value="ATPase domain of HSP90 chaperone/DNA topoisomerase II/histidine kinase"/>
    <property type="match status" value="1"/>
</dbReference>
<evidence type="ECO:0000256" key="2">
    <source>
        <dbReference type="ARBA" id="ARBA00004370"/>
    </source>
</evidence>
<dbReference type="InterPro" id="IPR050351">
    <property type="entry name" value="BphY/WalK/GraS-like"/>
</dbReference>
<proteinExistence type="predicted"/>
<evidence type="ECO:0000256" key="3">
    <source>
        <dbReference type="ARBA" id="ARBA00012438"/>
    </source>
</evidence>
<protein>
    <recommendedName>
        <fullName evidence="3">histidine kinase</fullName>
        <ecNumber evidence="3">2.7.13.3</ecNumber>
    </recommendedName>
</protein>
<evidence type="ECO:0000256" key="4">
    <source>
        <dbReference type="ARBA" id="ARBA00022553"/>
    </source>
</evidence>
<dbReference type="Pfam" id="PF02518">
    <property type="entry name" value="HATPase_c"/>
    <property type="match status" value="1"/>
</dbReference>
<evidence type="ECO:0000313" key="10">
    <source>
        <dbReference type="EMBL" id="MBB5056873.1"/>
    </source>
</evidence>
<dbReference type="SMART" id="SM00304">
    <property type="entry name" value="HAMP"/>
    <property type="match status" value="1"/>
</dbReference>
<dbReference type="PANTHER" id="PTHR42878">
    <property type="entry name" value="TWO-COMPONENT HISTIDINE KINASE"/>
    <property type="match status" value="1"/>
</dbReference>
<keyword evidence="6 10" id="KW-0418">Kinase</keyword>
<evidence type="ECO:0000313" key="11">
    <source>
        <dbReference type="Proteomes" id="UP000540989"/>
    </source>
</evidence>
<sequence>MIPNSKPLRRVPLGKTGKRLSFERRLFLWMTALALPAVVLGGWLMEVSGASAFAMVSAAVVFALVWMLVSSSFVELITRPMQTLANVVAALREDDFSFRARGARRGDALGDLALEINALAGTLQSQRSSALEALTLVERVMSSMQSPVLAFDAQSRLRLHNVAADRAFGLTRPSSDGRSAEELGLGVLLDVRDEGQYSGAKSNDAARYVVRRATFRLRGAPHVLLVLSDVGAALREEERLAWRRLIRVLGHEINNSLTPIKSIAGSLRGRLPESVEAAPNLNRDLQRGLAIIEDRAASLNRFLQAYQQLSSLPAPRLEWVSLRLVMERVALLEQRIAVRIETGPEVELRVDSDQIQQAFINLLQNAVDAALEAAEQEGGAAEVAVMWEVDANQATVRITDNGLGLLNPVNLFVPFYTTKPKGTGIGLALAQQILIVHKGSVSLTNRGDGRGCVAEVRIPLVG</sequence>
<evidence type="ECO:0000259" key="8">
    <source>
        <dbReference type="PROSITE" id="PS50109"/>
    </source>
</evidence>
<dbReference type="EMBL" id="JACHIP010000002">
    <property type="protein sequence ID" value="MBB5056873.1"/>
    <property type="molecule type" value="Genomic_DNA"/>
</dbReference>
<dbReference type="Proteomes" id="UP000540989">
    <property type="component" value="Unassembled WGS sequence"/>
</dbReference>
<feature type="transmembrane region" description="Helical" evidence="7">
    <location>
        <begin position="26"/>
        <end position="44"/>
    </location>
</feature>
<keyword evidence="5" id="KW-0808">Transferase</keyword>
<dbReference type="PROSITE" id="PS50885">
    <property type="entry name" value="HAMP"/>
    <property type="match status" value="1"/>
</dbReference>
<dbReference type="Gene3D" id="3.30.565.10">
    <property type="entry name" value="Histidine kinase-like ATPase, C-terminal domain"/>
    <property type="match status" value="1"/>
</dbReference>
<name>A0A7W7ZBN2_9BACT</name>
<dbReference type="InterPro" id="IPR004358">
    <property type="entry name" value="Sig_transdc_His_kin-like_C"/>
</dbReference>
<keyword evidence="7" id="KW-1133">Transmembrane helix</keyword>
<comment type="catalytic activity">
    <reaction evidence="1">
        <text>ATP + protein L-histidine = ADP + protein N-phospho-L-histidine.</text>
        <dbReference type="EC" id="2.7.13.3"/>
    </reaction>
</comment>
<dbReference type="PROSITE" id="PS50109">
    <property type="entry name" value="HIS_KIN"/>
    <property type="match status" value="1"/>
</dbReference>
<keyword evidence="7" id="KW-0812">Transmembrane</keyword>
<dbReference type="GO" id="GO:0000156">
    <property type="term" value="F:phosphorelay response regulator activity"/>
    <property type="evidence" value="ECO:0007669"/>
    <property type="project" value="TreeGrafter"/>
</dbReference>
<comment type="caution">
    <text evidence="10">The sequence shown here is derived from an EMBL/GenBank/DDBJ whole genome shotgun (WGS) entry which is preliminary data.</text>
</comment>
<evidence type="ECO:0000259" key="9">
    <source>
        <dbReference type="PROSITE" id="PS50885"/>
    </source>
</evidence>
<dbReference type="AlphaFoldDB" id="A0A7W7ZBN2"/>
<dbReference type="PRINTS" id="PR00344">
    <property type="entry name" value="BCTRLSENSOR"/>
</dbReference>
<dbReference type="PANTHER" id="PTHR42878:SF14">
    <property type="entry name" value="OSMOLARITY TWO-COMPONENT SYSTEM PROTEIN SSK1"/>
    <property type="match status" value="1"/>
</dbReference>
<gene>
    <name evidence="10" type="ORF">HDF16_001558</name>
</gene>
<dbReference type="GO" id="GO:0007234">
    <property type="term" value="P:osmosensory signaling via phosphorelay pathway"/>
    <property type="evidence" value="ECO:0007669"/>
    <property type="project" value="TreeGrafter"/>
</dbReference>
<dbReference type="SMART" id="SM00387">
    <property type="entry name" value="HATPase_c"/>
    <property type="match status" value="1"/>
</dbReference>
<evidence type="ECO:0000256" key="1">
    <source>
        <dbReference type="ARBA" id="ARBA00000085"/>
    </source>
</evidence>
<dbReference type="InterPro" id="IPR003660">
    <property type="entry name" value="HAMP_dom"/>
</dbReference>
<accession>A0A7W7ZBN2</accession>
<organism evidence="10 11">
    <name type="scientific">Granulicella aggregans</name>
    <dbReference type="NCBI Taxonomy" id="474949"/>
    <lineage>
        <taxon>Bacteria</taxon>
        <taxon>Pseudomonadati</taxon>
        <taxon>Acidobacteriota</taxon>
        <taxon>Terriglobia</taxon>
        <taxon>Terriglobales</taxon>
        <taxon>Acidobacteriaceae</taxon>
        <taxon>Granulicella</taxon>
    </lineage>
</organism>
<keyword evidence="4" id="KW-0597">Phosphoprotein</keyword>
<evidence type="ECO:0000256" key="6">
    <source>
        <dbReference type="ARBA" id="ARBA00022777"/>
    </source>
</evidence>
<dbReference type="EC" id="2.7.13.3" evidence="3"/>
<dbReference type="SUPFAM" id="SSF158472">
    <property type="entry name" value="HAMP domain-like"/>
    <property type="match status" value="1"/>
</dbReference>
<dbReference type="RefSeq" id="WP_246408849.1">
    <property type="nucleotide sequence ID" value="NZ_JACHIP010000002.1"/>
</dbReference>
<evidence type="ECO:0000256" key="5">
    <source>
        <dbReference type="ARBA" id="ARBA00022679"/>
    </source>
</evidence>
<keyword evidence="7" id="KW-0472">Membrane</keyword>
<dbReference type="GO" id="GO:0016020">
    <property type="term" value="C:membrane"/>
    <property type="evidence" value="ECO:0007669"/>
    <property type="project" value="UniProtKB-SubCell"/>
</dbReference>